<accession>A0A370I689</accession>
<evidence type="ECO:0000256" key="1">
    <source>
        <dbReference type="SAM" id="MobiDB-lite"/>
    </source>
</evidence>
<evidence type="ECO:0000313" key="2">
    <source>
        <dbReference type="EMBL" id="RDI66229.1"/>
    </source>
</evidence>
<proteinExistence type="predicted"/>
<name>A0A370I689_9NOCA</name>
<keyword evidence="3" id="KW-1185">Reference proteome</keyword>
<evidence type="ECO:0000313" key="3">
    <source>
        <dbReference type="Proteomes" id="UP000254869"/>
    </source>
</evidence>
<organism evidence="2 3">
    <name type="scientific">Nocardia pseudobrasiliensis</name>
    <dbReference type="NCBI Taxonomy" id="45979"/>
    <lineage>
        <taxon>Bacteria</taxon>
        <taxon>Bacillati</taxon>
        <taxon>Actinomycetota</taxon>
        <taxon>Actinomycetes</taxon>
        <taxon>Mycobacteriales</taxon>
        <taxon>Nocardiaceae</taxon>
        <taxon>Nocardia</taxon>
    </lineage>
</organism>
<gene>
    <name evidence="2" type="ORF">DFR76_105553</name>
</gene>
<sequence>MALVFDSCAVVPRHLTVEQAHNILHIHSSCPRDQCPRRKAALFFLMDSRRTPRQNGRDAGRSASRNSTGLS</sequence>
<comment type="caution">
    <text evidence="2">The sequence shown here is derived from an EMBL/GenBank/DDBJ whole genome shotgun (WGS) entry which is preliminary data.</text>
</comment>
<reference evidence="2 3" key="1">
    <citation type="submission" date="2018-07" db="EMBL/GenBank/DDBJ databases">
        <title>Genomic Encyclopedia of Type Strains, Phase IV (KMG-IV): sequencing the most valuable type-strain genomes for metagenomic binning, comparative biology and taxonomic classification.</title>
        <authorList>
            <person name="Goeker M."/>
        </authorList>
    </citation>
    <scope>NUCLEOTIDE SEQUENCE [LARGE SCALE GENOMIC DNA]</scope>
    <source>
        <strain evidence="2 3">DSM 44290</strain>
    </source>
</reference>
<feature type="compositionally biased region" description="Basic and acidic residues" evidence="1">
    <location>
        <begin position="47"/>
        <end position="60"/>
    </location>
</feature>
<feature type="region of interest" description="Disordered" evidence="1">
    <location>
        <begin position="46"/>
        <end position="71"/>
    </location>
</feature>
<dbReference type="EMBL" id="QQBC01000005">
    <property type="protein sequence ID" value="RDI66229.1"/>
    <property type="molecule type" value="Genomic_DNA"/>
</dbReference>
<protein>
    <submittedName>
        <fullName evidence="2">Uncharacterized protein</fullName>
    </submittedName>
</protein>
<dbReference type="Proteomes" id="UP000254869">
    <property type="component" value="Unassembled WGS sequence"/>
</dbReference>
<dbReference type="AlphaFoldDB" id="A0A370I689"/>